<name>A0A6B0U2A1_IXORI</name>
<sequence length="71" mass="7692">MFRLVYTFVSVASTATKTTATTGTLRQPQLVIVSRSYFLHCLARCVRRTLLPATVVDAGDSVAQNATNDSV</sequence>
<proteinExistence type="predicted"/>
<reference evidence="1" key="1">
    <citation type="submission" date="2019-12" db="EMBL/GenBank/DDBJ databases">
        <title>An insight into the sialome of adult female Ixodes ricinus ticks feeding for 6 days.</title>
        <authorList>
            <person name="Perner J."/>
            <person name="Ribeiro J.M.C."/>
        </authorList>
    </citation>
    <scope>NUCLEOTIDE SEQUENCE</scope>
    <source>
        <strain evidence="1">Semi-engorged</strain>
        <tissue evidence="1">Salivary glands</tissue>
    </source>
</reference>
<protein>
    <submittedName>
        <fullName evidence="1">Putative secreted protein</fullName>
    </submittedName>
</protein>
<evidence type="ECO:0000313" key="1">
    <source>
        <dbReference type="EMBL" id="MXU82834.1"/>
    </source>
</evidence>
<accession>A0A6B0U2A1</accession>
<dbReference type="AlphaFoldDB" id="A0A6B0U2A1"/>
<organism evidence="1">
    <name type="scientific">Ixodes ricinus</name>
    <name type="common">Common tick</name>
    <name type="synonym">Acarus ricinus</name>
    <dbReference type="NCBI Taxonomy" id="34613"/>
    <lineage>
        <taxon>Eukaryota</taxon>
        <taxon>Metazoa</taxon>
        <taxon>Ecdysozoa</taxon>
        <taxon>Arthropoda</taxon>
        <taxon>Chelicerata</taxon>
        <taxon>Arachnida</taxon>
        <taxon>Acari</taxon>
        <taxon>Parasitiformes</taxon>
        <taxon>Ixodida</taxon>
        <taxon>Ixodoidea</taxon>
        <taxon>Ixodidae</taxon>
        <taxon>Ixodinae</taxon>
        <taxon>Ixodes</taxon>
    </lineage>
</organism>
<dbReference type="EMBL" id="GIFC01000751">
    <property type="protein sequence ID" value="MXU82834.1"/>
    <property type="molecule type" value="Transcribed_RNA"/>
</dbReference>